<dbReference type="GO" id="GO:0007059">
    <property type="term" value="P:chromosome segregation"/>
    <property type="evidence" value="ECO:0007669"/>
    <property type="project" value="TreeGrafter"/>
</dbReference>
<reference evidence="2 3" key="1">
    <citation type="submission" date="2018-07" db="EMBL/GenBank/DDBJ databases">
        <title>Genomic and Epidemiologic Investigation of an Indolent Hospital Outbreak.</title>
        <authorList>
            <person name="Johnson R.C."/>
            <person name="Deming C."/>
            <person name="Conlan S."/>
            <person name="Zellmer C.J."/>
            <person name="Michelin A.V."/>
            <person name="Lee-Lin S."/>
            <person name="Thomas P.J."/>
            <person name="Park M."/>
            <person name="Weingarten R.A."/>
            <person name="Less J."/>
            <person name="Dekker J.P."/>
            <person name="Frank K.M."/>
            <person name="Musser K.A."/>
            <person name="Mcquiston J.R."/>
            <person name="Henderson D.K."/>
            <person name="Lau A.F."/>
            <person name="Palmore T.N."/>
            <person name="Segre J.A."/>
        </authorList>
    </citation>
    <scope>NUCLEOTIDE SEQUENCE [LARGE SCALE GENOMIC DNA]</scope>
    <source>
        <strain evidence="2 3">SK-NIH.Env6_1116</strain>
    </source>
</reference>
<evidence type="ECO:0000313" key="2">
    <source>
        <dbReference type="EMBL" id="RSU45219.1"/>
    </source>
</evidence>
<dbReference type="AlphaFoldDB" id="A0A430B9N0"/>
<dbReference type="SMART" id="SM00470">
    <property type="entry name" value="ParB"/>
    <property type="match status" value="1"/>
</dbReference>
<dbReference type="EMBL" id="QRAL01000114">
    <property type="protein sequence ID" value="RSU45219.1"/>
    <property type="molecule type" value="Genomic_DNA"/>
</dbReference>
<organism evidence="2 3">
    <name type="scientific">Sphingobium yanoikuyae</name>
    <name type="common">Sphingomonas yanoikuyae</name>
    <dbReference type="NCBI Taxonomy" id="13690"/>
    <lineage>
        <taxon>Bacteria</taxon>
        <taxon>Pseudomonadati</taxon>
        <taxon>Pseudomonadota</taxon>
        <taxon>Alphaproteobacteria</taxon>
        <taxon>Sphingomonadales</taxon>
        <taxon>Sphingomonadaceae</taxon>
        <taxon>Sphingobium</taxon>
    </lineage>
</organism>
<accession>A0A430B9N0</accession>
<evidence type="ECO:0000259" key="1">
    <source>
        <dbReference type="SMART" id="SM00470"/>
    </source>
</evidence>
<protein>
    <recommendedName>
        <fullName evidence="1">ParB-like N-terminal domain-containing protein</fullName>
    </recommendedName>
</protein>
<dbReference type="Proteomes" id="UP000287401">
    <property type="component" value="Unassembled WGS sequence"/>
</dbReference>
<dbReference type="Gene3D" id="3.90.1530.10">
    <property type="entry name" value="Conserved hypothetical protein from pyrococcus furiosus pfu- 392566-001, ParB domain"/>
    <property type="match status" value="1"/>
</dbReference>
<gene>
    <name evidence="2" type="ORF">DAH51_28135</name>
</gene>
<dbReference type="CDD" id="cd16406">
    <property type="entry name" value="ParB_N_like"/>
    <property type="match status" value="1"/>
</dbReference>
<comment type="caution">
    <text evidence="2">The sequence shown here is derived from an EMBL/GenBank/DDBJ whole genome shotgun (WGS) entry which is preliminary data.</text>
</comment>
<dbReference type="SUPFAM" id="SSF110849">
    <property type="entry name" value="ParB/Sulfiredoxin"/>
    <property type="match status" value="1"/>
</dbReference>
<dbReference type="InterPro" id="IPR036086">
    <property type="entry name" value="ParB/Sulfiredoxin_sf"/>
</dbReference>
<proteinExistence type="predicted"/>
<dbReference type="PANTHER" id="PTHR33375:SF7">
    <property type="entry name" value="CHROMOSOME 2-PARTITIONING PROTEIN PARB-RELATED"/>
    <property type="match status" value="1"/>
</dbReference>
<dbReference type="RefSeq" id="WP_126000378.1">
    <property type="nucleotide sequence ID" value="NZ_QRAL01000114.1"/>
</dbReference>
<sequence>MTIQTIQLNKLALSDLNVRKVKPKEIEALAADIQARGVLQNLIGYDEDGKIRICAGGRRYRALKLLQKAKAIPGTFEVPVEIRSKDEALEISLAENAQREDMLGHVSRLSFDRKNKRMVCLFQAARSAYPKSWRRAAWNKH</sequence>
<dbReference type="Pfam" id="PF02195">
    <property type="entry name" value="ParB_N"/>
    <property type="match status" value="1"/>
</dbReference>
<feature type="domain" description="ParB-like N-terminal" evidence="1">
    <location>
        <begin position="4"/>
        <end position="97"/>
    </location>
</feature>
<evidence type="ECO:0000313" key="3">
    <source>
        <dbReference type="Proteomes" id="UP000287401"/>
    </source>
</evidence>
<feature type="non-terminal residue" evidence="2">
    <location>
        <position position="141"/>
    </location>
</feature>
<dbReference type="PANTHER" id="PTHR33375">
    <property type="entry name" value="CHROMOSOME-PARTITIONING PROTEIN PARB-RELATED"/>
    <property type="match status" value="1"/>
</dbReference>
<dbReference type="InterPro" id="IPR050336">
    <property type="entry name" value="Chromosome_partition/occlusion"/>
</dbReference>
<dbReference type="InterPro" id="IPR003115">
    <property type="entry name" value="ParB_N"/>
</dbReference>
<dbReference type="GO" id="GO:0005694">
    <property type="term" value="C:chromosome"/>
    <property type="evidence" value="ECO:0007669"/>
    <property type="project" value="TreeGrafter"/>
</dbReference>
<name>A0A430B9N0_SPHYA</name>